<evidence type="ECO:0000256" key="2">
    <source>
        <dbReference type="ARBA" id="ARBA00023163"/>
    </source>
</evidence>
<accession>A0A6G1IJS1</accession>
<feature type="compositionally biased region" description="Basic residues" evidence="4">
    <location>
        <begin position="112"/>
        <end position="124"/>
    </location>
</feature>
<feature type="region of interest" description="Disordered" evidence="4">
    <location>
        <begin position="1"/>
        <end position="151"/>
    </location>
</feature>
<evidence type="ECO:0000313" key="6">
    <source>
        <dbReference type="Proteomes" id="UP000799291"/>
    </source>
</evidence>
<dbReference type="Gene3D" id="2.130.10.10">
    <property type="entry name" value="YVTN repeat-like/Quinoprotein amine dehydrogenase"/>
    <property type="match status" value="1"/>
</dbReference>
<organism evidence="5 6">
    <name type="scientific">Lentithecium fluviatile CBS 122367</name>
    <dbReference type="NCBI Taxonomy" id="1168545"/>
    <lineage>
        <taxon>Eukaryota</taxon>
        <taxon>Fungi</taxon>
        <taxon>Dikarya</taxon>
        <taxon>Ascomycota</taxon>
        <taxon>Pezizomycotina</taxon>
        <taxon>Dothideomycetes</taxon>
        <taxon>Pleosporomycetidae</taxon>
        <taxon>Pleosporales</taxon>
        <taxon>Massarineae</taxon>
        <taxon>Lentitheciaceae</taxon>
        <taxon>Lentithecium</taxon>
    </lineage>
</organism>
<evidence type="ECO:0000256" key="3">
    <source>
        <dbReference type="ARBA" id="ARBA00023242"/>
    </source>
</evidence>
<dbReference type="PANTHER" id="PTHR15052">
    <property type="entry name" value="RNA POLYMERASE III TRANSCRIPTION INITIATION FACTOR COMPLEX SUBUNIT"/>
    <property type="match status" value="1"/>
</dbReference>
<feature type="region of interest" description="Disordered" evidence="4">
    <location>
        <begin position="661"/>
        <end position="698"/>
    </location>
</feature>
<dbReference type="GO" id="GO:0006383">
    <property type="term" value="P:transcription by RNA polymerase III"/>
    <property type="evidence" value="ECO:0007669"/>
    <property type="project" value="TreeGrafter"/>
</dbReference>
<name>A0A6G1IJS1_9PLEO</name>
<dbReference type="SUPFAM" id="SSF50978">
    <property type="entry name" value="WD40 repeat-like"/>
    <property type="match status" value="1"/>
</dbReference>
<feature type="compositionally biased region" description="Acidic residues" evidence="4">
    <location>
        <begin position="47"/>
        <end position="95"/>
    </location>
</feature>
<dbReference type="AlphaFoldDB" id="A0A6G1IJS1"/>
<sequence>MAPGRPSRRTTQQPKSYRVDKAFEGLDIDLSDSEAEKEQGSGGSSDGAEEEESEVDEYTLADDDEEDDVDEFDDSAPTSNEEDGEDADVDMDEDVFGPGSDNEPGTTISTHKTPKFNRRSKGPHRKSDAVTKNKISGPKVQPPNRFNRGLGSDVRQRGVEEWVKGGQETRFKNFFGPTEEDYEPGLKSRDLWEKQLTLPSRSAGHLRRSFWVSDATLQKEMDTLRNWYEDTGQKYFEAGQTVNTLDEEPGQTYMFKDGPDSMNFLLGEIQKPQMHTMKRGNFLSTAQPFGPNPKRRGWSFNLGTRIQEVQWAPNEEGRTQYLAVAVEHKSTTARQYKSMRDPNPSVFTATPSFPASIQIWAFESVGKGDLDPSKPPRLEQVICTDWGAPKAFRWCPVALHDSVDSADENIVHLGLLAGIWSDGKVRVLDVKHRKSVQAAQYIHYSKAAFDIEIPETIPTCLQWLSSTTLAVATASGVLAIWTLTRPGVFPTSNPSDSRHFRSKPWFYKQITDTYILTLSSGYPSRPHFVSTTTVDGYDRIYDLRSPFFDSCASTRGRMLNFTQAWHEQTQSFLSPDEYHMLGHSPIRCYYRDIYAMRIVSSITCCATSPVHPCILVGGTDGMVAATNSTEKMMNTKCRPWQQPWFKHEWRRAVDELALKAEPAKSRVDGDEANGQPPAAGTPTDVATPAPNTDGSAEAPVTIPSAAILSQPLIRITEGYKAQKAGIAYPDDGTRRHKEGAKVITIFEEKTAITRVAWNPNLKFGTWAVAGTNSGYLRVEDLGD</sequence>
<evidence type="ECO:0000313" key="5">
    <source>
        <dbReference type="EMBL" id="KAF2678486.1"/>
    </source>
</evidence>
<dbReference type="InterPro" id="IPR036322">
    <property type="entry name" value="WD40_repeat_dom_sf"/>
</dbReference>
<dbReference type="Proteomes" id="UP000799291">
    <property type="component" value="Unassembled WGS sequence"/>
</dbReference>
<dbReference type="EMBL" id="MU005612">
    <property type="protein sequence ID" value="KAF2678486.1"/>
    <property type="molecule type" value="Genomic_DNA"/>
</dbReference>
<dbReference type="InterPro" id="IPR052416">
    <property type="entry name" value="GTF3C_component"/>
</dbReference>
<keyword evidence="2" id="KW-0804">Transcription</keyword>
<evidence type="ECO:0008006" key="7">
    <source>
        <dbReference type="Google" id="ProtNLM"/>
    </source>
</evidence>
<dbReference type="GO" id="GO:0005634">
    <property type="term" value="C:nucleus"/>
    <property type="evidence" value="ECO:0007669"/>
    <property type="project" value="UniProtKB-SubCell"/>
</dbReference>
<dbReference type="OrthoDB" id="4703at2759"/>
<protein>
    <recommendedName>
        <fullName evidence="7">WD40 repeat-like protein</fullName>
    </recommendedName>
</protein>
<comment type="subcellular location">
    <subcellularLocation>
        <location evidence="1">Nucleus</location>
    </subcellularLocation>
</comment>
<keyword evidence="3" id="KW-0539">Nucleus</keyword>
<proteinExistence type="predicted"/>
<keyword evidence="6" id="KW-1185">Reference proteome</keyword>
<dbReference type="InterPro" id="IPR015943">
    <property type="entry name" value="WD40/YVTN_repeat-like_dom_sf"/>
</dbReference>
<dbReference type="GO" id="GO:0000127">
    <property type="term" value="C:transcription factor TFIIIC complex"/>
    <property type="evidence" value="ECO:0007669"/>
    <property type="project" value="TreeGrafter"/>
</dbReference>
<reference evidence="5" key="1">
    <citation type="journal article" date="2020" name="Stud. Mycol.">
        <title>101 Dothideomycetes genomes: a test case for predicting lifestyles and emergence of pathogens.</title>
        <authorList>
            <person name="Haridas S."/>
            <person name="Albert R."/>
            <person name="Binder M."/>
            <person name="Bloem J."/>
            <person name="Labutti K."/>
            <person name="Salamov A."/>
            <person name="Andreopoulos B."/>
            <person name="Baker S."/>
            <person name="Barry K."/>
            <person name="Bills G."/>
            <person name="Bluhm B."/>
            <person name="Cannon C."/>
            <person name="Castanera R."/>
            <person name="Culley D."/>
            <person name="Daum C."/>
            <person name="Ezra D."/>
            <person name="Gonzalez J."/>
            <person name="Henrissat B."/>
            <person name="Kuo A."/>
            <person name="Liang C."/>
            <person name="Lipzen A."/>
            <person name="Lutzoni F."/>
            <person name="Magnuson J."/>
            <person name="Mondo S."/>
            <person name="Nolan M."/>
            <person name="Ohm R."/>
            <person name="Pangilinan J."/>
            <person name="Park H.-J."/>
            <person name="Ramirez L."/>
            <person name="Alfaro M."/>
            <person name="Sun H."/>
            <person name="Tritt A."/>
            <person name="Yoshinaga Y."/>
            <person name="Zwiers L.-H."/>
            <person name="Turgeon B."/>
            <person name="Goodwin S."/>
            <person name="Spatafora J."/>
            <person name="Crous P."/>
            <person name="Grigoriev I."/>
        </authorList>
    </citation>
    <scope>NUCLEOTIDE SEQUENCE</scope>
    <source>
        <strain evidence="5">CBS 122367</strain>
    </source>
</reference>
<evidence type="ECO:0000256" key="4">
    <source>
        <dbReference type="SAM" id="MobiDB-lite"/>
    </source>
</evidence>
<gene>
    <name evidence="5" type="ORF">K458DRAFT_376844</name>
</gene>
<dbReference type="PANTHER" id="PTHR15052:SF2">
    <property type="entry name" value="GENERAL TRANSCRIPTION FACTOR 3C POLYPEPTIDE 2"/>
    <property type="match status" value="1"/>
</dbReference>
<evidence type="ECO:0000256" key="1">
    <source>
        <dbReference type="ARBA" id="ARBA00004123"/>
    </source>
</evidence>